<evidence type="ECO:0000313" key="3">
    <source>
        <dbReference type="EMBL" id="CAD1826841.1"/>
    </source>
</evidence>
<dbReference type="PANTHER" id="PTHR12956">
    <property type="entry name" value="ALKALINE CERAMIDASE-RELATED"/>
    <property type="match status" value="1"/>
</dbReference>
<evidence type="ECO:0000256" key="1">
    <source>
        <dbReference type="SAM" id="Phobius"/>
    </source>
</evidence>
<dbReference type="AlphaFoldDB" id="A0A6V7P7P1"/>
<reference evidence="3" key="1">
    <citation type="submission" date="2020-07" db="EMBL/GenBank/DDBJ databases">
        <authorList>
            <person name="Lin J."/>
        </authorList>
    </citation>
    <scope>NUCLEOTIDE SEQUENCE</scope>
</reference>
<gene>
    <name evidence="3" type="ORF">CB5_LOCUS10052</name>
</gene>
<dbReference type="Pfam" id="PF04765">
    <property type="entry name" value="TOD1_MUCI70"/>
    <property type="match status" value="2"/>
</dbReference>
<feature type="domain" description="TOD1/MUCI70 glycosyltransferase-like" evidence="2">
    <location>
        <begin position="133"/>
        <end position="180"/>
    </location>
</feature>
<protein>
    <recommendedName>
        <fullName evidence="2">TOD1/MUCI70 glycosyltransferase-like domain-containing protein</fullName>
    </recommendedName>
</protein>
<sequence length="371" mass="43409">MAVHRLGGEPLRYRRARRIARILRRRCFLGIFSVSFLSLLYLAFFHPKLSFHALHHGRVNQGNTGHRSIISTLYSSDNESNVSYVSGKAEAETSRHPRAKSHKHHVPCDIEFVDSVEDLVEPENYMNFTRFSLDYIIEEEAFYQTDQSEPLFGGRQSIEERENSFYAENQTIHCGFVRGPGEGNIPNENGFIGLWRVIAVKNLPYTDMRKTGKVPKFLSHRLFPSARYSIWIDSKMRLNADPMLIIEYFLWRKKSEYAISRHYDRSCVWEEVLQNKRLNKYNHTAIDEQFLYYQSDGLIKFNESDPDVPLPSYVPEGSFIVLELCIYFLKVEENEPGKHFLLNMFKDCERRAIAKLFHHRTEESVPPPPPH</sequence>
<dbReference type="InterPro" id="IPR006852">
    <property type="entry name" value="TOD1_MUCI70"/>
</dbReference>
<keyword evidence="1" id="KW-1133">Transmembrane helix</keyword>
<feature type="transmembrane region" description="Helical" evidence="1">
    <location>
        <begin position="27"/>
        <end position="45"/>
    </location>
</feature>
<evidence type="ECO:0000259" key="2">
    <source>
        <dbReference type="Pfam" id="PF04765"/>
    </source>
</evidence>
<organism evidence="3">
    <name type="scientific">Ananas comosus var. bracteatus</name>
    <name type="common">red pineapple</name>
    <dbReference type="NCBI Taxonomy" id="296719"/>
    <lineage>
        <taxon>Eukaryota</taxon>
        <taxon>Viridiplantae</taxon>
        <taxon>Streptophyta</taxon>
        <taxon>Embryophyta</taxon>
        <taxon>Tracheophyta</taxon>
        <taxon>Spermatophyta</taxon>
        <taxon>Magnoliopsida</taxon>
        <taxon>Liliopsida</taxon>
        <taxon>Poales</taxon>
        <taxon>Bromeliaceae</taxon>
        <taxon>Bromelioideae</taxon>
        <taxon>Ananas</taxon>
    </lineage>
</organism>
<proteinExistence type="predicted"/>
<keyword evidence="1" id="KW-0812">Transmembrane</keyword>
<accession>A0A6V7P7P1</accession>
<dbReference type="PANTHER" id="PTHR12956:SF27">
    <property type="entry name" value="TRANSMEMBRANE PROTEIN"/>
    <property type="match status" value="1"/>
</dbReference>
<dbReference type="EMBL" id="LR862146">
    <property type="protein sequence ID" value="CAD1826841.1"/>
    <property type="molecule type" value="Genomic_DNA"/>
</dbReference>
<feature type="domain" description="TOD1/MUCI70 glycosyltransferase-like" evidence="2">
    <location>
        <begin position="182"/>
        <end position="323"/>
    </location>
</feature>
<name>A0A6V7P7P1_ANACO</name>
<keyword evidence="1" id="KW-0472">Membrane</keyword>
<dbReference type="InterPro" id="IPR048354">
    <property type="entry name" value="TOD1_MUCI70_glycTrfase_dom"/>
</dbReference>